<sequence length="583" mass="62791">MAISRRGLIGAAVLGTAAAAVDLGAPASHAAGPPTGTTTLSRTLLPGQPGPGGYRLLTSGPGEPHLVRGDLGGGSGLTARSRPLLAFAQLSDLHIIDAQSPARVEFLDRWADPDAAAWGQVFSSAYRPQEMLSAQIVDAMVRAIRQVGEGPSTGVPLAFSIVTGDTVDNAQFNEMRWYIDLLDGGTVRPDSGDPARWEGVADLERFDAAYWHPEPDGRPDRPRQLWGFPTKPQLLDAARRQFTAGGLGMPWYTVYGNHDGLVQGNLPSGWLLNQVATRSHKPVGWPASVEEAAEAAAAYERSGDALAKAFDGPVRRVTADPLRRLLSRSEMIEEHFSTTGTPVGHGFTAANRASGRAYYAFDHGIVRCLVLDTVNPNGGANGSIDGTQHRWLQDELRAGSSRYLTAEGREVTHDVPDRLFLVFSHHTLETMNNTTDPLGWLFPRVDGTRLRQTLLCFPNAVAMVSGHTHTNRILPHARPAGWAAPGGFWEITTASHIDWPQQSRIIEISAHPDNTLSLLTTLVDTDAPLSHAGRLDDPASLASLARELSVNDWQKRSDTADGGRRGGPADRNTELLLPSPFPL</sequence>
<keyword evidence="2" id="KW-0732">Signal</keyword>
<dbReference type="PROSITE" id="PS51318">
    <property type="entry name" value="TAT"/>
    <property type="match status" value="1"/>
</dbReference>
<evidence type="ECO:0000313" key="4">
    <source>
        <dbReference type="Proteomes" id="UP001501303"/>
    </source>
</evidence>
<dbReference type="InterPro" id="IPR051918">
    <property type="entry name" value="STPP_CPPED1"/>
</dbReference>
<dbReference type="Proteomes" id="UP001501303">
    <property type="component" value="Unassembled WGS sequence"/>
</dbReference>
<evidence type="ECO:0000313" key="3">
    <source>
        <dbReference type="EMBL" id="GAA1909730.1"/>
    </source>
</evidence>
<dbReference type="Gene3D" id="3.60.21.10">
    <property type="match status" value="1"/>
</dbReference>
<organism evidence="3 4">
    <name type="scientific">Streptomyces sodiiphilus</name>
    <dbReference type="NCBI Taxonomy" id="226217"/>
    <lineage>
        <taxon>Bacteria</taxon>
        <taxon>Bacillati</taxon>
        <taxon>Actinomycetota</taxon>
        <taxon>Actinomycetes</taxon>
        <taxon>Kitasatosporales</taxon>
        <taxon>Streptomycetaceae</taxon>
        <taxon>Streptomyces</taxon>
    </lineage>
</organism>
<dbReference type="InterPro" id="IPR022506">
    <property type="entry name" value="Metallophosphoesterase_PPA1498"/>
</dbReference>
<dbReference type="EMBL" id="BAAAMJ010000016">
    <property type="protein sequence ID" value="GAA1909730.1"/>
    <property type="molecule type" value="Genomic_DNA"/>
</dbReference>
<dbReference type="PANTHER" id="PTHR43143">
    <property type="entry name" value="METALLOPHOSPHOESTERASE, CALCINEURIN SUPERFAMILY"/>
    <property type="match status" value="1"/>
</dbReference>
<dbReference type="NCBIfam" id="TIGR03767">
    <property type="entry name" value="P_acnes_RR"/>
    <property type="match status" value="1"/>
</dbReference>
<protein>
    <submittedName>
        <fullName evidence="3">TIGR03767 family metallophosphoesterase</fullName>
    </submittedName>
</protein>
<feature type="region of interest" description="Disordered" evidence="1">
    <location>
        <begin position="553"/>
        <end position="583"/>
    </location>
</feature>
<dbReference type="PANTHER" id="PTHR43143:SF1">
    <property type="entry name" value="SERINE_THREONINE-PROTEIN PHOSPHATASE CPPED1"/>
    <property type="match status" value="1"/>
</dbReference>
<gene>
    <name evidence="3" type="ORF">GCM10009716_19500</name>
</gene>
<reference evidence="4" key="1">
    <citation type="journal article" date="2019" name="Int. J. Syst. Evol. Microbiol.">
        <title>The Global Catalogue of Microorganisms (GCM) 10K type strain sequencing project: providing services to taxonomists for standard genome sequencing and annotation.</title>
        <authorList>
            <consortium name="The Broad Institute Genomics Platform"/>
            <consortium name="The Broad Institute Genome Sequencing Center for Infectious Disease"/>
            <person name="Wu L."/>
            <person name="Ma J."/>
        </authorList>
    </citation>
    <scope>NUCLEOTIDE SEQUENCE [LARGE SCALE GENOMIC DNA]</scope>
    <source>
        <strain evidence="4">JCM 13581</strain>
    </source>
</reference>
<dbReference type="SUPFAM" id="SSF56300">
    <property type="entry name" value="Metallo-dependent phosphatases"/>
    <property type="match status" value="1"/>
</dbReference>
<dbReference type="RefSeq" id="WP_344260483.1">
    <property type="nucleotide sequence ID" value="NZ_BAAAMJ010000016.1"/>
</dbReference>
<name>A0ABP5ABV4_9ACTN</name>
<feature type="compositionally biased region" description="Basic and acidic residues" evidence="1">
    <location>
        <begin position="553"/>
        <end position="573"/>
    </location>
</feature>
<dbReference type="InterPro" id="IPR006311">
    <property type="entry name" value="TAT_signal"/>
</dbReference>
<feature type="signal peptide" evidence="2">
    <location>
        <begin position="1"/>
        <end position="30"/>
    </location>
</feature>
<proteinExistence type="predicted"/>
<feature type="chain" id="PRO_5047043167" evidence="2">
    <location>
        <begin position="31"/>
        <end position="583"/>
    </location>
</feature>
<comment type="caution">
    <text evidence="3">The sequence shown here is derived from an EMBL/GenBank/DDBJ whole genome shotgun (WGS) entry which is preliminary data.</text>
</comment>
<keyword evidence="4" id="KW-1185">Reference proteome</keyword>
<accession>A0ABP5ABV4</accession>
<evidence type="ECO:0000256" key="1">
    <source>
        <dbReference type="SAM" id="MobiDB-lite"/>
    </source>
</evidence>
<dbReference type="InterPro" id="IPR029052">
    <property type="entry name" value="Metallo-depent_PP-like"/>
</dbReference>
<evidence type="ECO:0000256" key="2">
    <source>
        <dbReference type="SAM" id="SignalP"/>
    </source>
</evidence>